<reference evidence="7 8" key="1">
    <citation type="submission" date="2021-07" db="EMBL/GenBank/DDBJ databases">
        <title>A novel Jannaschia species isolated from marine dinoflagellate Ceratoperidinium margalefii.</title>
        <authorList>
            <person name="Jiang Y."/>
            <person name="Li Z."/>
        </authorList>
    </citation>
    <scope>NUCLEOTIDE SEQUENCE [LARGE SCALE GENOMIC DNA]</scope>
    <source>
        <strain evidence="7 8">J12C1-MA-4</strain>
    </source>
</reference>
<dbReference type="GO" id="GO:0046872">
    <property type="term" value="F:metal ion binding"/>
    <property type="evidence" value="ECO:0007669"/>
    <property type="project" value="UniProtKB-KW"/>
</dbReference>
<dbReference type="EC" id="3.1.2.6" evidence="5"/>
<proteinExistence type="inferred from homology"/>
<comment type="pathway">
    <text evidence="5">Secondary metabolite metabolism; methylglyoxal degradation; (R)-lactate from methylglyoxal: step 2/2.</text>
</comment>
<sequence length="256" mass="27325">MADPQIITIPCLEDNYAFLLHDPETGATACVDVPEAAPILAELEARGWSLSDILITHHHWDHIDGVPDLVKATGAKVWGAKADAHRLPPLDHGLVEGDEIAVGALRGEVIDVSGHSIGHIAFHVPDAQAVFTADSLMALGCGRLFEGTPAQMYESLQKLAALPAETIVYSGHEYTATNARFALTIEPENPDLISRVERITAARAAGEPTVPSALSEELATNPFLRADHPAIAANLNLTGADPVEVFTKIRAQKDAF</sequence>
<feature type="binding site" evidence="5">
    <location>
        <position position="134"/>
    </location>
    <ligand>
        <name>Zn(2+)</name>
        <dbReference type="ChEBI" id="CHEBI:29105"/>
        <label>2</label>
    </ligand>
</feature>
<dbReference type="GO" id="GO:0019243">
    <property type="term" value="P:methylglyoxal catabolic process to D-lactate via S-lactoyl-glutathione"/>
    <property type="evidence" value="ECO:0007669"/>
    <property type="project" value="UniProtKB-UniRule"/>
</dbReference>
<dbReference type="InterPro" id="IPR050110">
    <property type="entry name" value="Glyoxalase_II_hydrolase"/>
</dbReference>
<keyword evidence="3 5" id="KW-0378">Hydrolase</keyword>
<dbReference type="RefSeq" id="WP_219001727.1">
    <property type="nucleotide sequence ID" value="NZ_CP079194.1"/>
</dbReference>
<evidence type="ECO:0000313" key="8">
    <source>
        <dbReference type="Proteomes" id="UP000825009"/>
    </source>
</evidence>
<feature type="binding site" evidence="5">
    <location>
        <position position="134"/>
    </location>
    <ligand>
        <name>Zn(2+)</name>
        <dbReference type="ChEBI" id="CHEBI:29105"/>
        <label>1</label>
    </ligand>
</feature>
<dbReference type="InterPro" id="IPR017782">
    <property type="entry name" value="Hydroxyacylglutathione_Hdrlase"/>
</dbReference>
<protein>
    <recommendedName>
        <fullName evidence="5">Hydroxyacylglutathione hydrolase</fullName>
        <ecNumber evidence="5">3.1.2.6</ecNumber>
    </recommendedName>
    <alternativeName>
        <fullName evidence="5">Glyoxalase II</fullName>
        <shortName evidence="5">Glx II</shortName>
    </alternativeName>
</protein>
<dbReference type="Pfam" id="PF00753">
    <property type="entry name" value="Lactamase_B"/>
    <property type="match status" value="1"/>
</dbReference>
<dbReference type="PANTHER" id="PTHR43705:SF1">
    <property type="entry name" value="HYDROXYACYLGLUTATHIONE HYDROLASE GLOB"/>
    <property type="match status" value="1"/>
</dbReference>
<dbReference type="PIRSF" id="PIRSF005457">
    <property type="entry name" value="Glx"/>
    <property type="match status" value="1"/>
</dbReference>
<dbReference type="PANTHER" id="PTHR43705">
    <property type="entry name" value="HYDROXYACYLGLUTATHIONE HYDROLASE"/>
    <property type="match status" value="1"/>
</dbReference>
<dbReference type="CDD" id="cd07723">
    <property type="entry name" value="hydroxyacylglutathione_hydrolase_MBL-fold"/>
    <property type="match status" value="1"/>
</dbReference>
<organism evidence="7 8">
    <name type="scientific">Gymnodinialimonas ceratoperidinii</name>
    <dbReference type="NCBI Taxonomy" id="2856823"/>
    <lineage>
        <taxon>Bacteria</taxon>
        <taxon>Pseudomonadati</taxon>
        <taxon>Pseudomonadota</taxon>
        <taxon>Alphaproteobacteria</taxon>
        <taxon>Rhodobacterales</taxon>
        <taxon>Paracoccaceae</taxon>
        <taxon>Gymnodinialimonas</taxon>
    </lineage>
</organism>
<dbReference type="InterPro" id="IPR035680">
    <property type="entry name" value="Clx_II_MBL"/>
</dbReference>
<evidence type="ECO:0000259" key="6">
    <source>
        <dbReference type="SMART" id="SM00849"/>
    </source>
</evidence>
<dbReference type="EMBL" id="CP079194">
    <property type="protein sequence ID" value="QXT39269.1"/>
    <property type="molecule type" value="Genomic_DNA"/>
</dbReference>
<comment type="catalytic activity">
    <reaction evidence="1 5">
        <text>an S-(2-hydroxyacyl)glutathione + H2O = a 2-hydroxy carboxylate + glutathione + H(+)</text>
        <dbReference type="Rhea" id="RHEA:21864"/>
        <dbReference type="ChEBI" id="CHEBI:15377"/>
        <dbReference type="ChEBI" id="CHEBI:15378"/>
        <dbReference type="ChEBI" id="CHEBI:57925"/>
        <dbReference type="ChEBI" id="CHEBI:58896"/>
        <dbReference type="ChEBI" id="CHEBI:71261"/>
        <dbReference type="EC" id="3.1.2.6"/>
    </reaction>
</comment>
<dbReference type="Proteomes" id="UP000825009">
    <property type="component" value="Chromosome"/>
</dbReference>
<dbReference type="HAMAP" id="MF_01374">
    <property type="entry name" value="Glyoxalase_2"/>
    <property type="match status" value="1"/>
</dbReference>
<comment type="subunit">
    <text evidence="5">Monomer.</text>
</comment>
<dbReference type="UniPathway" id="UPA00619">
    <property type="reaction ID" value="UER00676"/>
</dbReference>
<name>A0A8F6TWL9_9RHOB</name>
<evidence type="ECO:0000256" key="2">
    <source>
        <dbReference type="ARBA" id="ARBA00022723"/>
    </source>
</evidence>
<dbReference type="InterPro" id="IPR001279">
    <property type="entry name" value="Metallo-B-lactamas"/>
</dbReference>
<dbReference type="SMART" id="SM00849">
    <property type="entry name" value="Lactamase_B"/>
    <property type="match status" value="1"/>
</dbReference>
<dbReference type="NCBIfam" id="TIGR03413">
    <property type="entry name" value="GSH_gloB"/>
    <property type="match status" value="1"/>
</dbReference>
<accession>A0A8F6TWL9</accession>
<dbReference type="Pfam" id="PF16123">
    <property type="entry name" value="HAGH_C"/>
    <property type="match status" value="1"/>
</dbReference>
<keyword evidence="4 5" id="KW-0862">Zinc</keyword>
<keyword evidence="8" id="KW-1185">Reference proteome</keyword>
<feature type="binding site" evidence="5">
    <location>
        <position position="57"/>
    </location>
    <ligand>
        <name>Zn(2+)</name>
        <dbReference type="ChEBI" id="CHEBI:29105"/>
        <label>1</label>
    </ligand>
</feature>
<comment type="cofactor">
    <cofactor evidence="5">
        <name>Zn(2+)</name>
        <dbReference type="ChEBI" id="CHEBI:29105"/>
    </cofactor>
    <text evidence="5">Binds 2 Zn(2+) ions per subunit.</text>
</comment>
<comment type="function">
    <text evidence="5">Thiolesterase that catalyzes the hydrolysis of S-D-lactoyl-glutathione to form glutathione and D-lactic acid.</text>
</comment>
<feature type="binding site" evidence="5">
    <location>
        <position position="172"/>
    </location>
    <ligand>
        <name>Zn(2+)</name>
        <dbReference type="ChEBI" id="CHEBI:29105"/>
        <label>2</label>
    </ligand>
</feature>
<feature type="binding site" evidence="5">
    <location>
        <position position="115"/>
    </location>
    <ligand>
        <name>Zn(2+)</name>
        <dbReference type="ChEBI" id="CHEBI:29105"/>
        <label>1</label>
    </ligand>
</feature>
<dbReference type="KEGG" id="gce:KYE46_15285"/>
<feature type="domain" description="Metallo-beta-lactamase" evidence="6">
    <location>
        <begin position="14"/>
        <end position="172"/>
    </location>
</feature>
<evidence type="ECO:0000256" key="3">
    <source>
        <dbReference type="ARBA" id="ARBA00022801"/>
    </source>
</evidence>
<dbReference type="InterPro" id="IPR032282">
    <property type="entry name" value="HAGH_C"/>
</dbReference>
<feature type="binding site" evidence="5">
    <location>
        <position position="62"/>
    </location>
    <ligand>
        <name>Zn(2+)</name>
        <dbReference type="ChEBI" id="CHEBI:29105"/>
        <label>2</label>
    </ligand>
</feature>
<feature type="binding site" evidence="5">
    <location>
        <position position="61"/>
    </location>
    <ligand>
        <name>Zn(2+)</name>
        <dbReference type="ChEBI" id="CHEBI:29105"/>
        <label>2</label>
    </ligand>
</feature>
<evidence type="ECO:0000256" key="1">
    <source>
        <dbReference type="ARBA" id="ARBA00001623"/>
    </source>
</evidence>
<feature type="binding site" evidence="5">
    <location>
        <position position="59"/>
    </location>
    <ligand>
        <name>Zn(2+)</name>
        <dbReference type="ChEBI" id="CHEBI:29105"/>
        <label>1</label>
    </ligand>
</feature>
<gene>
    <name evidence="5 7" type="primary">gloB</name>
    <name evidence="7" type="ORF">KYE46_15285</name>
</gene>
<evidence type="ECO:0000313" key="7">
    <source>
        <dbReference type="EMBL" id="QXT39269.1"/>
    </source>
</evidence>
<dbReference type="GO" id="GO:0004416">
    <property type="term" value="F:hydroxyacylglutathione hydrolase activity"/>
    <property type="evidence" value="ECO:0007669"/>
    <property type="project" value="UniProtKB-UniRule"/>
</dbReference>
<comment type="similarity">
    <text evidence="5">Belongs to the metallo-beta-lactamase superfamily. Glyoxalase II family.</text>
</comment>
<evidence type="ECO:0000256" key="5">
    <source>
        <dbReference type="HAMAP-Rule" id="MF_01374"/>
    </source>
</evidence>
<evidence type="ECO:0000256" key="4">
    <source>
        <dbReference type="ARBA" id="ARBA00022833"/>
    </source>
</evidence>
<dbReference type="AlphaFoldDB" id="A0A8F6TWL9"/>
<keyword evidence="2 5" id="KW-0479">Metal-binding</keyword>